<comment type="caution">
    <text evidence="1">The sequence shown here is derived from an EMBL/GenBank/DDBJ whole genome shotgun (WGS) entry which is preliminary data.</text>
</comment>
<name>A0A8K0N413_COCNU</name>
<gene>
    <name evidence="1" type="ORF">COCNU_06G014460</name>
</gene>
<sequence>MVLVPFDWIERKSHPLDEIVGSTYTSLLGLAHDVTILNMGLVAFNQVKFLLEEKLWASEARMKVVKEAKKATEEKAS</sequence>
<keyword evidence="2" id="KW-1185">Reference proteome</keyword>
<dbReference type="EMBL" id="CM017877">
    <property type="protein sequence ID" value="KAG1347617.1"/>
    <property type="molecule type" value="Genomic_DNA"/>
</dbReference>
<proteinExistence type="predicted"/>
<reference evidence="1" key="1">
    <citation type="journal article" date="2017" name="Gigascience">
        <title>The genome draft of coconut (Cocos nucifera).</title>
        <authorList>
            <person name="Xiao Y."/>
            <person name="Xu P."/>
            <person name="Fan H."/>
            <person name="Baudouin L."/>
            <person name="Xia W."/>
            <person name="Bocs S."/>
            <person name="Xu J."/>
            <person name="Li Q."/>
            <person name="Guo A."/>
            <person name="Zhou L."/>
            <person name="Li J."/>
            <person name="Wu Y."/>
            <person name="Ma Z."/>
            <person name="Armero A."/>
            <person name="Issali A.E."/>
            <person name="Liu N."/>
            <person name="Peng M."/>
            <person name="Yang Y."/>
        </authorList>
    </citation>
    <scope>NUCLEOTIDE SEQUENCE</scope>
    <source>
        <tissue evidence="1">Spear leaf of Hainan Tall coconut</tissue>
    </source>
</reference>
<evidence type="ECO:0000313" key="1">
    <source>
        <dbReference type="EMBL" id="KAG1347617.1"/>
    </source>
</evidence>
<dbReference type="Proteomes" id="UP000797356">
    <property type="component" value="Chromosome 6"/>
</dbReference>
<protein>
    <submittedName>
        <fullName evidence="1">Uncharacterized protein</fullName>
    </submittedName>
</protein>
<dbReference type="AlphaFoldDB" id="A0A8K0N413"/>
<reference evidence="1" key="2">
    <citation type="submission" date="2019-07" db="EMBL/GenBank/DDBJ databases">
        <authorList>
            <person name="Yang Y."/>
            <person name="Bocs S."/>
            <person name="Baudouin L."/>
        </authorList>
    </citation>
    <scope>NUCLEOTIDE SEQUENCE</scope>
    <source>
        <tissue evidence="1">Spear leaf of Hainan Tall coconut</tissue>
    </source>
</reference>
<organism evidence="1 2">
    <name type="scientific">Cocos nucifera</name>
    <name type="common">Coconut palm</name>
    <dbReference type="NCBI Taxonomy" id="13894"/>
    <lineage>
        <taxon>Eukaryota</taxon>
        <taxon>Viridiplantae</taxon>
        <taxon>Streptophyta</taxon>
        <taxon>Embryophyta</taxon>
        <taxon>Tracheophyta</taxon>
        <taxon>Spermatophyta</taxon>
        <taxon>Magnoliopsida</taxon>
        <taxon>Liliopsida</taxon>
        <taxon>Arecaceae</taxon>
        <taxon>Arecoideae</taxon>
        <taxon>Cocoseae</taxon>
        <taxon>Attaleinae</taxon>
        <taxon>Cocos</taxon>
    </lineage>
</organism>
<accession>A0A8K0N413</accession>
<evidence type="ECO:0000313" key="2">
    <source>
        <dbReference type="Proteomes" id="UP000797356"/>
    </source>
</evidence>